<evidence type="ECO:0000313" key="5">
    <source>
        <dbReference type="EMBL" id="VAW10216.1"/>
    </source>
</evidence>
<dbReference type="AlphaFoldDB" id="A0A3B0TT31"/>
<dbReference type="InterPro" id="IPR023214">
    <property type="entry name" value="HAD_sf"/>
</dbReference>
<dbReference type="GO" id="GO:0046872">
    <property type="term" value="F:metal ion binding"/>
    <property type="evidence" value="ECO:0007669"/>
    <property type="project" value="UniProtKB-KW"/>
</dbReference>
<protein>
    <submittedName>
        <fullName evidence="5">FMN hydrolase 5-Amino-6-(5'-phosphoribitylamino)uracil phosphatase</fullName>
        <ecNumber evidence="5">3.1.3.-</ecNumber>
    </submittedName>
</protein>
<sequence length="218" mass="25462">MDIKADENTVIVFDLDDTLYNEVDYLRSVYMKFAKELEPDSWQQLFAHIFSLYRNKLDAFEYISTTYNLSKLDLISSYRTHIPHIKPFDGVLRTFDKIKGKNAKIAIITDGRKRTQMNKVDALGLTPYLDHIVISEEIGSEKPDKRNYRAIEERFNKTSYYYIADNVKKDFVTPNGMGWQTIALMDRGLNIHANAHLQKEQEYLPHNYISSFSEITIS</sequence>
<accession>A0A3B0TT31</accession>
<dbReference type="SFLD" id="SFLDS00003">
    <property type="entry name" value="Haloacid_Dehalogenase"/>
    <property type="match status" value="1"/>
</dbReference>
<dbReference type="PANTHER" id="PTHR46470">
    <property type="entry name" value="N-ACYLNEURAMINATE-9-PHOSPHATASE"/>
    <property type="match status" value="1"/>
</dbReference>
<keyword evidence="2" id="KW-0479">Metal-binding</keyword>
<dbReference type="PANTHER" id="PTHR46470:SF2">
    <property type="entry name" value="GLYCERALDEHYDE 3-PHOSPHATE PHOSPHATASE"/>
    <property type="match status" value="1"/>
</dbReference>
<dbReference type="GO" id="GO:0016791">
    <property type="term" value="F:phosphatase activity"/>
    <property type="evidence" value="ECO:0007669"/>
    <property type="project" value="TreeGrafter"/>
</dbReference>
<dbReference type="EMBL" id="UOEL01000016">
    <property type="protein sequence ID" value="VAW10216.1"/>
    <property type="molecule type" value="Genomic_DNA"/>
</dbReference>
<evidence type="ECO:0000256" key="3">
    <source>
        <dbReference type="ARBA" id="ARBA00022801"/>
    </source>
</evidence>
<organism evidence="5">
    <name type="scientific">hydrothermal vent metagenome</name>
    <dbReference type="NCBI Taxonomy" id="652676"/>
    <lineage>
        <taxon>unclassified sequences</taxon>
        <taxon>metagenomes</taxon>
        <taxon>ecological metagenomes</taxon>
    </lineage>
</organism>
<dbReference type="InterPro" id="IPR036412">
    <property type="entry name" value="HAD-like_sf"/>
</dbReference>
<proteinExistence type="predicted"/>
<evidence type="ECO:0000256" key="2">
    <source>
        <dbReference type="ARBA" id="ARBA00022723"/>
    </source>
</evidence>
<dbReference type="Pfam" id="PF13419">
    <property type="entry name" value="HAD_2"/>
    <property type="match status" value="1"/>
</dbReference>
<gene>
    <name evidence="5" type="ORF">MNBD_BACTEROID03-149</name>
</gene>
<dbReference type="InterPro" id="IPR051400">
    <property type="entry name" value="HAD-like_hydrolase"/>
</dbReference>
<dbReference type="GO" id="GO:0044281">
    <property type="term" value="P:small molecule metabolic process"/>
    <property type="evidence" value="ECO:0007669"/>
    <property type="project" value="UniProtKB-ARBA"/>
</dbReference>
<reference evidence="5" key="1">
    <citation type="submission" date="2018-06" db="EMBL/GenBank/DDBJ databases">
        <authorList>
            <person name="Zhirakovskaya E."/>
        </authorList>
    </citation>
    <scope>NUCLEOTIDE SEQUENCE</scope>
</reference>
<dbReference type="SFLD" id="SFLDG01129">
    <property type="entry name" value="C1.5:_HAD__Beta-PGM__Phosphata"/>
    <property type="match status" value="1"/>
</dbReference>
<dbReference type="Gene3D" id="3.40.50.1000">
    <property type="entry name" value="HAD superfamily/HAD-like"/>
    <property type="match status" value="1"/>
</dbReference>
<dbReference type="InterPro" id="IPR041492">
    <property type="entry name" value="HAD_2"/>
</dbReference>
<evidence type="ECO:0000256" key="4">
    <source>
        <dbReference type="ARBA" id="ARBA00022842"/>
    </source>
</evidence>
<name>A0A3B0TT31_9ZZZZ</name>
<dbReference type="NCBIfam" id="TIGR01549">
    <property type="entry name" value="HAD-SF-IA-v1"/>
    <property type="match status" value="1"/>
</dbReference>
<keyword evidence="3 5" id="KW-0378">Hydrolase</keyword>
<dbReference type="EC" id="3.1.3.-" evidence="5"/>
<dbReference type="SUPFAM" id="SSF56784">
    <property type="entry name" value="HAD-like"/>
    <property type="match status" value="1"/>
</dbReference>
<comment type="cofactor">
    <cofactor evidence="1">
        <name>Mg(2+)</name>
        <dbReference type="ChEBI" id="CHEBI:18420"/>
    </cofactor>
</comment>
<evidence type="ECO:0000256" key="1">
    <source>
        <dbReference type="ARBA" id="ARBA00001946"/>
    </source>
</evidence>
<dbReference type="InterPro" id="IPR006439">
    <property type="entry name" value="HAD-SF_hydro_IA"/>
</dbReference>
<keyword evidence="4" id="KW-0460">Magnesium</keyword>
<dbReference type="Gene3D" id="1.10.150.520">
    <property type="match status" value="1"/>
</dbReference>